<dbReference type="RefSeq" id="WP_175276630.1">
    <property type="nucleotide sequence ID" value="NZ_CP054836.1"/>
</dbReference>
<dbReference type="EMBL" id="CP054836">
    <property type="protein sequence ID" value="QKV18737.1"/>
    <property type="molecule type" value="Genomic_DNA"/>
</dbReference>
<proteinExistence type="predicted"/>
<gene>
    <name evidence="1" type="ORF">HTY61_09890</name>
</gene>
<evidence type="ECO:0000313" key="2">
    <source>
        <dbReference type="Proteomes" id="UP000509367"/>
    </source>
</evidence>
<organism evidence="1 2">
    <name type="scientific">Oricola thermophila</name>
    <dbReference type="NCBI Taxonomy" id="2742145"/>
    <lineage>
        <taxon>Bacteria</taxon>
        <taxon>Pseudomonadati</taxon>
        <taxon>Pseudomonadota</taxon>
        <taxon>Alphaproteobacteria</taxon>
        <taxon>Hyphomicrobiales</taxon>
        <taxon>Ahrensiaceae</taxon>
        <taxon>Oricola</taxon>
    </lineage>
</organism>
<sequence>MTARSRIVIVTDDAERVRREVFGGTVPAFARIVSSATDFDSIGPRDEAFGIFHAPRGRECAVAVAWRDFWTRHHPRFGLSPERLSGFARWRAERGLPPHPAVADISAFGADRLPSGAKAVSASAQAQPSEVSR</sequence>
<keyword evidence="2" id="KW-1185">Reference proteome</keyword>
<dbReference type="KEGG" id="orm:HTY61_09890"/>
<dbReference type="Proteomes" id="UP000509367">
    <property type="component" value="Chromosome"/>
</dbReference>
<protein>
    <submittedName>
        <fullName evidence="1">Uncharacterized protein</fullName>
    </submittedName>
</protein>
<accession>A0A6N1VIC8</accession>
<evidence type="ECO:0000313" key="1">
    <source>
        <dbReference type="EMBL" id="QKV18737.1"/>
    </source>
</evidence>
<reference evidence="1 2" key="1">
    <citation type="submission" date="2020-06" db="EMBL/GenBank/DDBJ databases">
        <title>Oricola thermophila sp. nov. isolated from a tidal sediments.</title>
        <authorList>
            <person name="Kwon K.K."/>
            <person name="Yang S.-H."/>
            <person name="Park M.-J."/>
        </authorList>
    </citation>
    <scope>NUCLEOTIDE SEQUENCE [LARGE SCALE GENOMIC DNA]</scope>
    <source>
        <strain evidence="1 2">MEBiC13590</strain>
    </source>
</reference>
<dbReference type="AlphaFoldDB" id="A0A6N1VIC8"/>
<name>A0A6N1VIC8_9HYPH</name>